<keyword evidence="4 5" id="KW-0408">Iron</keyword>
<dbReference type="PRINTS" id="PR00385">
    <property type="entry name" value="P450"/>
</dbReference>
<evidence type="ECO:0000313" key="6">
    <source>
        <dbReference type="EMBL" id="KAJ0405104.1"/>
    </source>
</evidence>
<dbReference type="GO" id="GO:0016705">
    <property type="term" value="F:oxidoreductase activity, acting on paired donors, with incorporation or reduction of molecular oxygen"/>
    <property type="evidence" value="ECO:0007669"/>
    <property type="project" value="InterPro"/>
</dbReference>
<dbReference type="GO" id="GO:0020037">
    <property type="term" value="F:heme binding"/>
    <property type="evidence" value="ECO:0007669"/>
    <property type="project" value="InterPro"/>
</dbReference>
<keyword evidence="3" id="KW-0560">Oxidoreductase</keyword>
<dbReference type="AlphaFoldDB" id="A0AAD5M703"/>
<dbReference type="SUPFAM" id="SSF48264">
    <property type="entry name" value="Cytochrome P450"/>
    <property type="match status" value="1"/>
</dbReference>
<organism evidence="6 7">
    <name type="scientific">Pythium insidiosum</name>
    <name type="common">Pythiosis disease agent</name>
    <dbReference type="NCBI Taxonomy" id="114742"/>
    <lineage>
        <taxon>Eukaryota</taxon>
        <taxon>Sar</taxon>
        <taxon>Stramenopiles</taxon>
        <taxon>Oomycota</taxon>
        <taxon>Peronosporomycetes</taxon>
        <taxon>Pythiales</taxon>
        <taxon>Pythiaceae</taxon>
        <taxon>Pythium</taxon>
    </lineage>
</organism>
<dbReference type="GO" id="GO:0005506">
    <property type="term" value="F:iron ion binding"/>
    <property type="evidence" value="ECO:0007669"/>
    <property type="project" value="InterPro"/>
</dbReference>
<dbReference type="Gene3D" id="1.10.630.10">
    <property type="entry name" value="Cytochrome P450"/>
    <property type="match status" value="1"/>
</dbReference>
<dbReference type="GO" id="GO:0004497">
    <property type="term" value="F:monooxygenase activity"/>
    <property type="evidence" value="ECO:0007669"/>
    <property type="project" value="InterPro"/>
</dbReference>
<dbReference type="InterPro" id="IPR002401">
    <property type="entry name" value="Cyt_P450_E_grp-I"/>
</dbReference>
<keyword evidence="2 5" id="KW-0479">Metal-binding</keyword>
<gene>
    <name evidence="6" type="ORF">P43SY_000515</name>
</gene>
<dbReference type="PANTHER" id="PTHR24296">
    <property type="entry name" value="CYTOCHROME P450"/>
    <property type="match status" value="1"/>
</dbReference>
<dbReference type="Pfam" id="PF00067">
    <property type="entry name" value="p450"/>
    <property type="match status" value="1"/>
</dbReference>
<feature type="binding site" description="axial binding residue" evidence="5">
    <location>
        <position position="711"/>
    </location>
    <ligand>
        <name>heme</name>
        <dbReference type="ChEBI" id="CHEBI:30413"/>
    </ligand>
    <ligandPart>
        <name>Fe</name>
        <dbReference type="ChEBI" id="CHEBI:18248"/>
    </ligandPart>
</feature>
<dbReference type="CDD" id="cd11064">
    <property type="entry name" value="CYP86A"/>
    <property type="match status" value="1"/>
</dbReference>
<keyword evidence="7" id="KW-1185">Reference proteome</keyword>
<evidence type="ECO:0000256" key="3">
    <source>
        <dbReference type="ARBA" id="ARBA00023002"/>
    </source>
</evidence>
<dbReference type="EMBL" id="JAKCXM010000050">
    <property type="protein sequence ID" value="KAJ0405104.1"/>
    <property type="molecule type" value="Genomic_DNA"/>
</dbReference>
<protein>
    <recommendedName>
        <fullName evidence="8">Cytochrome P450</fullName>
    </recommendedName>
</protein>
<comment type="cofactor">
    <cofactor evidence="5">
        <name>heme</name>
        <dbReference type="ChEBI" id="CHEBI:30413"/>
    </cofactor>
</comment>
<evidence type="ECO:0000256" key="2">
    <source>
        <dbReference type="ARBA" id="ARBA00022723"/>
    </source>
</evidence>
<dbReference type="PRINTS" id="PR00463">
    <property type="entry name" value="EP450I"/>
</dbReference>
<sequence length="766" mass="86349">MAASWELLRPWWQCVASCKLLVASSYEEPTNSLRRRYSHFVVTPPAATTGCADELWLQLREALELAALMREIAPDEFMAWNLKLILSPSEFSHNPGTWQFLQLFGKPLRRLAVWADDDNMIDSIGLESIWNSCPSLMALDLHGIRVDSIEKIVRAYAERRCSVECLNLSFVSVEQKRSHATLAVALRDQTHRIAHKLVHVELHLEDDDITDELMLEWLATLAKNKRLGYLALTVSAAVTALSQVIRSGVGSLGSSTGVFVALAVAFVSYALWPNATAHAVRHLPRPPSTLPVLYNAIDVMSTHSHRLHDWLFENCEAFGGKPWRLQVPGRPVSVVMCSVEAYEHILKTQFERFVKGDYTTSVLRDVLGDGIFNVDGDQWYRQRKTASHLFSLHAMREIMESAVREHCVHLCDALRAVATREKNVVELKRLMSLFSMDIFTQIGFGVSSGSLKQDTAGETEENDSFVQAFDRCSLALMYRFHQPMWLWRLKKWLNVGSERRLARDRAVIAESIRGIISQCMSSNGASHRNLVSLFLDKRVDEDGATRIDPQGIHDMAINFIAAGRETTAQAMTWVVLMLNRYPAVLDRVREELRSQLARESIGEDAVLVPTMEQVHGLVYLEAVIKETLRLHPITAVTARTATTDTTLHDGTFIRAGTRVVLPTYALGRLEAVWGSDAKEFKPERWIEPSTGRLRQVSPFKFPAFHAGPRRCLGVRFSLMEMKITLAALLSLFDLRTQRDPFAFTYSLAMTTSIRGPLYVTVTLTSV</sequence>
<comment type="similarity">
    <text evidence="1">Belongs to the cytochrome P450 family.</text>
</comment>
<keyword evidence="5" id="KW-0349">Heme</keyword>
<evidence type="ECO:0000256" key="5">
    <source>
        <dbReference type="PIRSR" id="PIRSR602401-1"/>
    </source>
</evidence>
<name>A0AAD5M703_PYTIN</name>
<dbReference type="SUPFAM" id="SSF52047">
    <property type="entry name" value="RNI-like"/>
    <property type="match status" value="1"/>
</dbReference>
<evidence type="ECO:0000313" key="7">
    <source>
        <dbReference type="Proteomes" id="UP001209570"/>
    </source>
</evidence>
<dbReference type="InterPro" id="IPR017972">
    <property type="entry name" value="Cyt_P450_CS"/>
</dbReference>
<accession>A0AAD5M703</accession>
<evidence type="ECO:0008006" key="8">
    <source>
        <dbReference type="Google" id="ProtNLM"/>
    </source>
</evidence>
<dbReference type="PROSITE" id="PS00086">
    <property type="entry name" value="CYTOCHROME_P450"/>
    <property type="match status" value="1"/>
</dbReference>
<proteinExistence type="inferred from homology"/>
<comment type="caution">
    <text evidence="6">The sequence shown here is derived from an EMBL/GenBank/DDBJ whole genome shotgun (WGS) entry which is preliminary data.</text>
</comment>
<dbReference type="InterPro" id="IPR001128">
    <property type="entry name" value="Cyt_P450"/>
</dbReference>
<reference evidence="6" key="1">
    <citation type="submission" date="2021-12" db="EMBL/GenBank/DDBJ databases">
        <title>Prjna785345.</title>
        <authorList>
            <person name="Rujirawat T."/>
            <person name="Krajaejun T."/>
        </authorList>
    </citation>
    <scope>NUCLEOTIDE SEQUENCE</scope>
    <source>
        <strain evidence="6">Pi057C3</strain>
    </source>
</reference>
<evidence type="ECO:0000256" key="4">
    <source>
        <dbReference type="ARBA" id="ARBA00023004"/>
    </source>
</evidence>
<dbReference type="Proteomes" id="UP001209570">
    <property type="component" value="Unassembled WGS sequence"/>
</dbReference>
<dbReference type="GO" id="GO:0006629">
    <property type="term" value="P:lipid metabolic process"/>
    <property type="evidence" value="ECO:0007669"/>
    <property type="project" value="UniProtKB-ARBA"/>
</dbReference>
<dbReference type="InterPro" id="IPR036396">
    <property type="entry name" value="Cyt_P450_sf"/>
</dbReference>
<evidence type="ECO:0000256" key="1">
    <source>
        <dbReference type="ARBA" id="ARBA00010617"/>
    </source>
</evidence>